<dbReference type="PRINTS" id="PR00420">
    <property type="entry name" value="RNGMNOXGNASE"/>
</dbReference>
<feature type="domain" description="FAD-binding" evidence="8">
    <location>
        <begin position="5"/>
        <end position="342"/>
    </location>
</feature>
<gene>
    <name evidence="9" type="ORF">TUM19329_01890</name>
</gene>
<accession>A0A6F8T053</accession>
<evidence type="ECO:0000256" key="5">
    <source>
        <dbReference type="ARBA" id="ARBA00022827"/>
    </source>
</evidence>
<dbReference type="AlphaFoldDB" id="A0A6F8T053"/>
<keyword evidence="6" id="KW-0560">Oxidoreductase</keyword>
<evidence type="ECO:0000259" key="8">
    <source>
        <dbReference type="Pfam" id="PF01494"/>
    </source>
</evidence>
<reference evidence="9" key="1">
    <citation type="journal article" date="2020" name="Microbiol. Resour. Announc.">
        <title>Complete Genome Sequence of Novel Psychrotolerant Legionella Strain TUM19329, Isolated from Antarctic Lake Sediment.</title>
        <authorList>
            <person name="Shimada S."/>
            <person name="Nakai R."/>
            <person name="Aoki K."/>
            <person name="Shimoeda N."/>
            <person name="Ohno G."/>
            <person name="Miyazaki Y."/>
            <person name="Kudoh S."/>
            <person name="Imura S."/>
            <person name="Watanabe K."/>
            <person name="Ishii Y."/>
            <person name="Tateda K."/>
        </authorList>
    </citation>
    <scope>NUCLEOTIDE SEQUENCE [LARGE SCALE GENOMIC DNA]</scope>
    <source>
        <strain evidence="9">TUM19329</strain>
    </source>
</reference>
<evidence type="ECO:0000256" key="3">
    <source>
        <dbReference type="ARBA" id="ARBA00005349"/>
    </source>
</evidence>
<dbReference type="KEGG" id="lant:TUM19329_01890"/>
<name>A0A6F8T053_9GAMM</name>
<evidence type="ECO:0000256" key="6">
    <source>
        <dbReference type="ARBA" id="ARBA00023002"/>
    </source>
</evidence>
<dbReference type="Gene3D" id="3.50.50.60">
    <property type="entry name" value="FAD/NAD(P)-binding domain"/>
    <property type="match status" value="2"/>
</dbReference>
<evidence type="ECO:0000313" key="9">
    <source>
        <dbReference type="EMBL" id="BCA93828.1"/>
    </source>
</evidence>
<dbReference type="GO" id="GO:0006744">
    <property type="term" value="P:ubiquinone biosynthetic process"/>
    <property type="evidence" value="ECO:0007669"/>
    <property type="project" value="UniProtKB-UniPathway"/>
</dbReference>
<protein>
    <submittedName>
        <fullName evidence="9">2-polyprenyl-6-methoxyphenol 4-hydroxylase</fullName>
    </submittedName>
</protein>
<dbReference type="PANTHER" id="PTHR43876:SF7">
    <property type="entry name" value="UBIQUINONE BIOSYNTHESIS MONOOXYGENASE COQ6, MITOCHONDRIAL"/>
    <property type="match status" value="1"/>
</dbReference>
<sequence>MSQHFDVLIVGGGIVGLTAALAMAQRNYTVAVIDAGALKVSDSGIDSRVYAVNKASQTLLLELGAWQHLDFTRVSPYSKMHVWDGANGASIDFDSRTIAAPSLGAIIEESVLKQALLQQIVTESSINLFPHCLVNDVDSSESGVQISSQNGIWNGQLLMIADGANSPTRHKLKVDLTTWPYHQKALVATVKTEKPHQQTACQVFNADGPLAFLPLSDPHQCSIVWSTDPKRVQRLVALDEEGFNRELTKAFGEYLGQATLLSARHQFPLQMRHVKHYIGNRWLLLGDAAHTIHPLAGLGLNVGLADVRCWLQLLDASNGILPSRKILSAYQRERKAAVWQIILLMEGFKVLFGYSWTPIAAFRGFGLRICNGITPLKRLFIQHASG</sequence>
<evidence type="ECO:0000256" key="7">
    <source>
        <dbReference type="ARBA" id="ARBA00023033"/>
    </source>
</evidence>
<evidence type="ECO:0000256" key="2">
    <source>
        <dbReference type="ARBA" id="ARBA00004749"/>
    </source>
</evidence>
<keyword evidence="4" id="KW-0285">Flavoprotein</keyword>
<dbReference type="InterPro" id="IPR036188">
    <property type="entry name" value="FAD/NAD-bd_sf"/>
</dbReference>
<dbReference type="UniPathway" id="UPA00232"/>
<comment type="similarity">
    <text evidence="3">Belongs to the UbiH/COQ6 family.</text>
</comment>
<dbReference type="Proteomes" id="UP000502894">
    <property type="component" value="Chromosome"/>
</dbReference>
<comment type="pathway">
    <text evidence="2">Cofactor biosynthesis; ubiquinone biosynthesis.</text>
</comment>
<dbReference type="EMBL" id="AP022839">
    <property type="protein sequence ID" value="BCA93828.1"/>
    <property type="molecule type" value="Genomic_DNA"/>
</dbReference>
<evidence type="ECO:0000313" key="10">
    <source>
        <dbReference type="Proteomes" id="UP000502894"/>
    </source>
</evidence>
<dbReference type="GO" id="GO:0004497">
    <property type="term" value="F:monooxygenase activity"/>
    <property type="evidence" value="ECO:0007669"/>
    <property type="project" value="UniProtKB-KW"/>
</dbReference>
<evidence type="ECO:0000256" key="4">
    <source>
        <dbReference type="ARBA" id="ARBA00022630"/>
    </source>
</evidence>
<dbReference type="GO" id="GO:0016705">
    <property type="term" value="F:oxidoreductase activity, acting on paired donors, with incorporation or reduction of molecular oxygen"/>
    <property type="evidence" value="ECO:0007669"/>
    <property type="project" value="InterPro"/>
</dbReference>
<dbReference type="InterPro" id="IPR051205">
    <property type="entry name" value="UbiH/COQ6_monooxygenase"/>
</dbReference>
<dbReference type="NCBIfam" id="TIGR01988">
    <property type="entry name" value="Ubi-OHases"/>
    <property type="match status" value="1"/>
</dbReference>
<dbReference type="InterPro" id="IPR002938">
    <property type="entry name" value="FAD-bd"/>
</dbReference>
<dbReference type="GO" id="GO:0071949">
    <property type="term" value="F:FAD binding"/>
    <property type="evidence" value="ECO:0007669"/>
    <property type="project" value="InterPro"/>
</dbReference>
<dbReference type="SUPFAM" id="SSF51905">
    <property type="entry name" value="FAD/NAD(P)-binding domain"/>
    <property type="match status" value="1"/>
</dbReference>
<keyword evidence="7" id="KW-0503">Monooxygenase</keyword>
<keyword evidence="10" id="KW-1185">Reference proteome</keyword>
<organism evidence="9 10">
    <name type="scientific">Legionella antarctica</name>
    <dbReference type="NCBI Taxonomy" id="2708020"/>
    <lineage>
        <taxon>Bacteria</taxon>
        <taxon>Pseudomonadati</taxon>
        <taxon>Pseudomonadota</taxon>
        <taxon>Gammaproteobacteria</taxon>
        <taxon>Legionellales</taxon>
        <taxon>Legionellaceae</taxon>
        <taxon>Legionella</taxon>
    </lineage>
</organism>
<dbReference type="PANTHER" id="PTHR43876">
    <property type="entry name" value="UBIQUINONE BIOSYNTHESIS MONOOXYGENASE COQ6, MITOCHONDRIAL"/>
    <property type="match status" value="1"/>
</dbReference>
<keyword evidence="5" id="KW-0274">FAD</keyword>
<comment type="cofactor">
    <cofactor evidence="1">
        <name>FAD</name>
        <dbReference type="ChEBI" id="CHEBI:57692"/>
    </cofactor>
</comment>
<dbReference type="InterPro" id="IPR010971">
    <property type="entry name" value="UbiH/COQ6"/>
</dbReference>
<dbReference type="RefSeq" id="WP_173235683.1">
    <property type="nucleotide sequence ID" value="NZ_AP022839.1"/>
</dbReference>
<proteinExistence type="inferred from homology"/>
<evidence type="ECO:0000256" key="1">
    <source>
        <dbReference type="ARBA" id="ARBA00001974"/>
    </source>
</evidence>
<dbReference type="Pfam" id="PF01494">
    <property type="entry name" value="FAD_binding_3"/>
    <property type="match status" value="1"/>
</dbReference>